<dbReference type="InterPro" id="IPR016181">
    <property type="entry name" value="Acyl_CoA_acyltransferase"/>
</dbReference>
<accession>A0A927MMK8</accession>
<evidence type="ECO:0000313" key="3">
    <source>
        <dbReference type="Proteomes" id="UP000658225"/>
    </source>
</evidence>
<sequence length="142" mass="16599">MEIIKELTKQEELLDVFSVIKQLRPQLDPDTFIKIFNDANENESYRMFALYSSKFPVAVIGFRTMTTLHNGKLIWINDLVTDSAYRSKGYGEKLLLYVIDWARENGYTGVSLSSGVQRLRAHSFYEDKMNFEKSSFVYKKLF</sequence>
<evidence type="ECO:0000313" key="2">
    <source>
        <dbReference type="EMBL" id="MBE1556761.1"/>
    </source>
</evidence>
<organism evidence="2 3">
    <name type="scientific">Sporosarcina limicola</name>
    <dbReference type="NCBI Taxonomy" id="34101"/>
    <lineage>
        <taxon>Bacteria</taxon>
        <taxon>Bacillati</taxon>
        <taxon>Bacillota</taxon>
        <taxon>Bacilli</taxon>
        <taxon>Bacillales</taxon>
        <taxon>Caryophanaceae</taxon>
        <taxon>Sporosarcina</taxon>
    </lineage>
</organism>
<proteinExistence type="predicted"/>
<dbReference type="SUPFAM" id="SSF55729">
    <property type="entry name" value="Acyl-CoA N-acyltransferases (Nat)"/>
    <property type="match status" value="1"/>
</dbReference>
<name>A0A927MMK8_9BACL</name>
<comment type="caution">
    <text evidence="2">The sequence shown here is derived from an EMBL/GenBank/DDBJ whole genome shotgun (WGS) entry which is preliminary data.</text>
</comment>
<feature type="domain" description="N-acetyltransferase" evidence="1">
    <location>
        <begin position="2"/>
        <end position="142"/>
    </location>
</feature>
<reference evidence="2" key="1">
    <citation type="submission" date="2020-10" db="EMBL/GenBank/DDBJ databases">
        <title>Genomic Encyclopedia of Type Strains, Phase IV (KMG-IV): sequencing the most valuable type-strain genomes for metagenomic binning, comparative biology and taxonomic classification.</title>
        <authorList>
            <person name="Goeker M."/>
        </authorList>
    </citation>
    <scope>NUCLEOTIDE SEQUENCE</scope>
    <source>
        <strain evidence="2">DSM 13886</strain>
    </source>
</reference>
<gene>
    <name evidence="2" type="ORF">H4683_003887</name>
</gene>
<dbReference type="EMBL" id="JADBEL010000035">
    <property type="protein sequence ID" value="MBE1556761.1"/>
    <property type="molecule type" value="Genomic_DNA"/>
</dbReference>
<dbReference type="RefSeq" id="WP_192600380.1">
    <property type="nucleotide sequence ID" value="NZ_JADBEL010000035.1"/>
</dbReference>
<dbReference type="PROSITE" id="PS51186">
    <property type="entry name" value="GNAT"/>
    <property type="match status" value="1"/>
</dbReference>
<keyword evidence="3" id="KW-1185">Reference proteome</keyword>
<dbReference type="CDD" id="cd04301">
    <property type="entry name" value="NAT_SF"/>
    <property type="match status" value="1"/>
</dbReference>
<dbReference type="Pfam" id="PF00583">
    <property type="entry name" value="Acetyltransf_1"/>
    <property type="match status" value="1"/>
</dbReference>
<dbReference type="AlphaFoldDB" id="A0A927MMK8"/>
<dbReference type="InterPro" id="IPR000182">
    <property type="entry name" value="GNAT_dom"/>
</dbReference>
<dbReference type="Gene3D" id="3.40.630.30">
    <property type="match status" value="1"/>
</dbReference>
<evidence type="ECO:0000259" key="1">
    <source>
        <dbReference type="PROSITE" id="PS51186"/>
    </source>
</evidence>
<dbReference type="Proteomes" id="UP000658225">
    <property type="component" value="Unassembled WGS sequence"/>
</dbReference>
<protein>
    <submittedName>
        <fullName evidence="2">GNAT superfamily N-acetyltransferase</fullName>
    </submittedName>
</protein>
<dbReference type="GO" id="GO:0016747">
    <property type="term" value="F:acyltransferase activity, transferring groups other than amino-acyl groups"/>
    <property type="evidence" value="ECO:0007669"/>
    <property type="project" value="InterPro"/>
</dbReference>